<proteinExistence type="predicted"/>
<accession>A0A074KH59</accession>
<evidence type="ECO:0000313" key="1">
    <source>
        <dbReference type="EMBL" id="KEO60917.1"/>
    </source>
</evidence>
<dbReference type="RefSeq" id="WP_038128834.1">
    <property type="nucleotide sequence ID" value="NZ_AUNB01000013.1"/>
</dbReference>
<dbReference type="eggNOG" id="COG3040">
    <property type="taxonomic scope" value="Bacteria"/>
</dbReference>
<dbReference type="EMBL" id="AUNB01000013">
    <property type="protein sequence ID" value="KEO60917.1"/>
    <property type="molecule type" value="Genomic_DNA"/>
</dbReference>
<dbReference type="Gene3D" id="2.40.128.20">
    <property type="match status" value="1"/>
</dbReference>
<evidence type="ECO:0000313" key="2">
    <source>
        <dbReference type="Proteomes" id="UP000027471"/>
    </source>
</evidence>
<dbReference type="OrthoDB" id="594739at2"/>
<dbReference type="STRING" id="1353528.DT23_11910"/>
<keyword evidence="2" id="KW-1185">Reference proteome</keyword>
<reference evidence="1 2" key="1">
    <citation type="journal article" date="2015" name="Antonie Van Leeuwenhoek">
        <title>Thioclava indica sp. nov., isolated from surface seawater of the Indian Ocean.</title>
        <authorList>
            <person name="Liu Y."/>
            <person name="Lai Q."/>
            <person name="Du J."/>
            <person name="Xu H."/>
            <person name="Jiang L."/>
            <person name="Shao Z."/>
        </authorList>
    </citation>
    <scope>NUCLEOTIDE SEQUENCE [LARGE SCALE GENOMIC DNA]</scope>
    <source>
        <strain evidence="1 2">DT23-4</strain>
    </source>
</reference>
<dbReference type="PROSITE" id="PS51257">
    <property type="entry name" value="PROKAR_LIPOPROTEIN"/>
    <property type="match status" value="1"/>
</dbReference>
<organism evidence="1 2">
    <name type="scientific">Thioclava indica</name>
    <dbReference type="NCBI Taxonomy" id="1353528"/>
    <lineage>
        <taxon>Bacteria</taxon>
        <taxon>Pseudomonadati</taxon>
        <taxon>Pseudomonadota</taxon>
        <taxon>Alphaproteobacteria</taxon>
        <taxon>Rhodobacterales</taxon>
        <taxon>Paracoccaceae</taxon>
        <taxon>Thioclava</taxon>
    </lineage>
</organism>
<protein>
    <recommendedName>
        <fullName evidence="3">Lipocalin/cytosolic fatty-acid binding domain-containing protein</fullName>
    </recommendedName>
</protein>
<dbReference type="Proteomes" id="UP000027471">
    <property type="component" value="Unassembled WGS sequence"/>
</dbReference>
<gene>
    <name evidence="1" type="ORF">DT23_11910</name>
</gene>
<sequence>MRQLIWALIGVAALAGCAPEPSTSNLRDPKASISSASLFNAAKFGGTWQVVASGVPGCAGAQKWVWDGTGGYQVSGIDCAGVAKPLADRVVLTGPGGRLAARTGFNGEPIFVMWVDQDYRIAALGTPSGRWGMILSRQSPARPDLLKAAREVLDFNGYNLAKVSP</sequence>
<comment type="caution">
    <text evidence="1">The sequence shown here is derived from an EMBL/GenBank/DDBJ whole genome shotgun (WGS) entry which is preliminary data.</text>
</comment>
<dbReference type="AlphaFoldDB" id="A0A074KH59"/>
<dbReference type="InterPro" id="IPR012674">
    <property type="entry name" value="Calycin"/>
</dbReference>
<dbReference type="SUPFAM" id="SSF50814">
    <property type="entry name" value="Lipocalins"/>
    <property type="match status" value="1"/>
</dbReference>
<name>A0A074KH59_9RHOB</name>
<evidence type="ECO:0008006" key="3">
    <source>
        <dbReference type="Google" id="ProtNLM"/>
    </source>
</evidence>